<feature type="region of interest" description="Disordered" evidence="1">
    <location>
        <begin position="25"/>
        <end position="51"/>
    </location>
</feature>
<dbReference type="EMBL" id="CAUOFW020005502">
    <property type="protein sequence ID" value="CAK9170427.1"/>
    <property type="molecule type" value="Genomic_DNA"/>
</dbReference>
<organism evidence="2 3">
    <name type="scientific">Ilex paraguariensis</name>
    <name type="common">yerba mate</name>
    <dbReference type="NCBI Taxonomy" id="185542"/>
    <lineage>
        <taxon>Eukaryota</taxon>
        <taxon>Viridiplantae</taxon>
        <taxon>Streptophyta</taxon>
        <taxon>Embryophyta</taxon>
        <taxon>Tracheophyta</taxon>
        <taxon>Spermatophyta</taxon>
        <taxon>Magnoliopsida</taxon>
        <taxon>eudicotyledons</taxon>
        <taxon>Gunneridae</taxon>
        <taxon>Pentapetalae</taxon>
        <taxon>asterids</taxon>
        <taxon>campanulids</taxon>
        <taxon>Aquifoliales</taxon>
        <taxon>Aquifoliaceae</taxon>
        <taxon>Ilex</taxon>
    </lineage>
</organism>
<gene>
    <name evidence="2" type="ORF">ILEXP_LOCUS39923</name>
</gene>
<evidence type="ECO:0000256" key="1">
    <source>
        <dbReference type="SAM" id="MobiDB-lite"/>
    </source>
</evidence>
<feature type="non-terminal residue" evidence="2">
    <location>
        <position position="51"/>
    </location>
</feature>
<accession>A0ABC8TQV5</accession>
<dbReference type="Proteomes" id="UP001642360">
    <property type="component" value="Unassembled WGS sequence"/>
</dbReference>
<evidence type="ECO:0000313" key="2">
    <source>
        <dbReference type="EMBL" id="CAK9170427.1"/>
    </source>
</evidence>
<reference evidence="2 3" key="1">
    <citation type="submission" date="2024-02" db="EMBL/GenBank/DDBJ databases">
        <authorList>
            <person name="Vignale AGUSTIN F."/>
            <person name="Sosa J E."/>
            <person name="Modenutti C."/>
        </authorList>
    </citation>
    <scope>NUCLEOTIDE SEQUENCE [LARGE SCALE GENOMIC DNA]</scope>
</reference>
<proteinExistence type="predicted"/>
<feature type="compositionally biased region" description="Basic residues" evidence="1">
    <location>
        <begin position="29"/>
        <end position="43"/>
    </location>
</feature>
<sequence length="51" mass="5797">MAHGSTQRYPYTVTHTLLTHLPWLSGSTHHSHQRTQGQHTHHRATSDNSAQ</sequence>
<comment type="caution">
    <text evidence="2">The sequence shown here is derived from an EMBL/GenBank/DDBJ whole genome shotgun (WGS) entry which is preliminary data.</text>
</comment>
<dbReference type="AlphaFoldDB" id="A0ABC8TQV5"/>
<evidence type="ECO:0000313" key="3">
    <source>
        <dbReference type="Proteomes" id="UP001642360"/>
    </source>
</evidence>
<name>A0ABC8TQV5_9AQUA</name>
<protein>
    <submittedName>
        <fullName evidence="2">Uncharacterized protein</fullName>
    </submittedName>
</protein>
<keyword evidence="3" id="KW-1185">Reference proteome</keyword>